<feature type="transmembrane region" description="Helical" evidence="7">
    <location>
        <begin position="9"/>
        <end position="29"/>
    </location>
</feature>
<dbReference type="GO" id="GO:0016746">
    <property type="term" value="F:acyltransferase activity"/>
    <property type="evidence" value="ECO:0007669"/>
    <property type="project" value="UniProtKB-KW"/>
</dbReference>
<evidence type="ECO:0008006" key="10">
    <source>
        <dbReference type="Google" id="ProtNLM"/>
    </source>
</evidence>
<proteinExistence type="predicted"/>
<dbReference type="InterPro" id="IPR004960">
    <property type="entry name" value="LipA_acyltrans"/>
</dbReference>
<evidence type="ECO:0000256" key="3">
    <source>
        <dbReference type="ARBA" id="ARBA00022519"/>
    </source>
</evidence>
<dbReference type="AlphaFoldDB" id="A0A1G2DV43"/>
<evidence type="ECO:0000256" key="2">
    <source>
        <dbReference type="ARBA" id="ARBA00022475"/>
    </source>
</evidence>
<keyword evidence="7" id="KW-1133">Transmembrane helix</keyword>
<dbReference type="PANTHER" id="PTHR30606">
    <property type="entry name" value="LIPID A BIOSYNTHESIS LAUROYL ACYLTRANSFERASE"/>
    <property type="match status" value="1"/>
</dbReference>
<evidence type="ECO:0000256" key="7">
    <source>
        <dbReference type="SAM" id="Phobius"/>
    </source>
</evidence>
<name>A0A1G2DV43_9BACT</name>
<evidence type="ECO:0000313" key="9">
    <source>
        <dbReference type="Proteomes" id="UP000176752"/>
    </source>
</evidence>
<feature type="transmembrane region" description="Helical" evidence="7">
    <location>
        <begin position="35"/>
        <end position="53"/>
    </location>
</feature>
<keyword evidence="5 7" id="KW-0472">Membrane</keyword>
<accession>A0A1G2DV43</accession>
<dbReference type="GO" id="GO:0005886">
    <property type="term" value="C:plasma membrane"/>
    <property type="evidence" value="ECO:0007669"/>
    <property type="project" value="UniProtKB-SubCell"/>
</dbReference>
<keyword evidence="2" id="KW-1003">Cell membrane</keyword>
<evidence type="ECO:0000256" key="6">
    <source>
        <dbReference type="ARBA" id="ARBA00023315"/>
    </source>
</evidence>
<keyword evidence="3" id="KW-0997">Cell inner membrane</keyword>
<organism evidence="8 9">
    <name type="scientific">Candidatus Nealsonbacteria bacterium RBG_13_36_15</name>
    <dbReference type="NCBI Taxonomy" id="1801660"/>
    <lineage>
        <taxon>Bacteria</taxon>
        <taxon>Candidatus Nealsoniibacteriota</taxon>
    </lineage>
</organism>
<dbReference type="EMBL" id="MHLV01000023">
    <property type="protein sequence ID" value="OGZ17509.1"/>
    <property type="molecule type" value="Genomic_DNA"/>
</dbReference>
<keyword evidence="4" id="KW-0808">Transferase</keyword>
<evidence type="ECO:0000256" key="4">
    <source>
        <dbReference type="ARBA" id="ARBA00022679"/>
    </source>
</evidence>
<dbReference type="Pfam" id="PF03279">
    <property type="entry name" value="Lip_A_acyltrans"/>
    <property type="match status" value="1"/>
</dbReference>
<reference evidence="8 9" key="1">
    <citation type="journal article" date="2016" name="Nat. Commun.">
        <title>Thousands of microbial genomes shed light on interconnected biogeochemical processes in an aquifer system.</title>
        <authorList>
            <person name="Anantharaman K."/>
            <person name="Brown C.T."/>
            <person name="Hug L.A."/>
            <person name="Sharon I."/>
            <person name="Castelle C.J."/>
            <person name="Probst A.J."/>
            <person name="Thomas B.C."/>
            <person name="Singh A."/>
            <person name="Wilkins M.J."/>
            <person name="Karaoz U."/>
            <person name="Brodie E.L."/>
            <person name="Williams K.H."/>
            <person name="Hubbard S.S."/>
            <person name="Banfield J.F."/>
        </authorList>
    </citation>
    <scope>NUCLEOTIDE SEQUENCE [LARGE SCALE GENOMIC DNA]</scope>
</reference>
<evidence type="ECO:0000256" key="5">
    <source>
        <dbReference type="ARBA" id="ARBA00023136"/>
    </source>
</evidence>
<evidence type="ECO:0000256" key="1">
    <source>
        <dbReference type="ARBA" id="ARBA00004533"/>
    </source>
</evidence>
<evidence type="ECO:0000313" key="8">
    <source>
        <dbReference type="EMBL" id="OGZ17509.1"/>
    </source>
</evidence>
<comment type="caution">
    <text evidence="8">The sequence shown here is derived from an EMBL/GenBank/DDBJ whole genome shotgun (WGS) entry which is preliminary data.</text>
</comment>
<dbReference type="PANTHER" id="PTHR30606:SF10">
    <property type="entry name" value="PHOSPHATIDYLINOSITOL MANNOSIDE ACYLTRANSFERASE"/>
    <property type="match status" value="1"/>
</dbReference>
<protein>
    <recommendedName>
        <fullName evidence="10">Phospholipid/glycerol acyltransferase domain-containing protein</fullName>
    </recommendedName>
</protein>
<dbReference type="STRING" id="1801660.A2Z78_00935"/>
<keyword evidence="6" id="KW-0012">Acyltransferase</keyword>
<dbReference type="GO" id="GO:0009247">
    <property type="term" value="P:glycolipid biosynthetic process"/>
    <property type="evidence" value="ECO:0007669"/>
    <property type="project" value="UniProtKB-ARBA"/>
</dbReference>
<sequence length="315" mass="36100">MRLLKLPSWFFGLLKALTFFLFVRIIYLLLRKRSFSTRFNSVILIAFLFYHVIYRKGAKRIKRNISLIRPDLNEKEINQGAWRLAKTIARSWAAMLGNEFTSMEEVTRKVEVKNPEILLKRYNEGEKIIATAVHVGPVDEMIGIIPLFGIRVYVPAEAINPEWLFKLMMRLRLRFGDIIFEPVKKGKILSNASRHLADGRIVVLVIDVTRKDGNSGVVCKIGNANARFSVGAIKLALEQKAVIIPVFPSLTDDNKSQVVIGSPFELIETGDVKKDIENNTRRLIEEVYAPHIQENCYSWLRLLWSDLEPTETNTT</sequence>
<dbReference type="Proteomes" id="UP000176752">
    <property type="component" value="Unassembled WGS sequence"/>
</dbReference>
<gene>
    <name evidence="8" type="ORF">A2Z78_00935</name>
</gene>
<comment type="subcellular location">
    <subcellularLocation>
        <location evidence="1">Cell inner membrane</location>
    </subcellularLocation>
</comment>
<keyword evidence="7" id="KW-0812">Transmembrane</keyword>